<dbReference type="PANTHER" id="PTHR44688">
    <property type="entry name" value="DNA-BINDING TRANSCRIPTIONAL ACTIVATOR DEVR_DOSR"/>
    <property type="match status" value="1"/>
</dbReference>
<dbReference type="RefSeq" id="WP_245783396.1">
    <property type="nucleotide sequence ID" value="NZ_CBDQZW010000034.1"/>
</dbReference>
<dbReference type="Gene3D" id="3.40.50.2300">
    <property type="match status" value="1"/>
</dbReference>
<evidence type="ECO:0000256" key="2">
    <source>
        <dbReference type="ARBA" id="ARBA00023125"/>
    </source>
</evidence>
<dbReference type="InterPro" id="IPR016032">
    <property type="entry name" value="Sig_transdc_resp-reg_C-effctor"/>
</dbReference>
<reference evidence="6 7" key="1">
    <citation type="submission" date="2016-10" db="EMBL/GenBank/DDBJ databases">
        <authorList>
            <person name="de Groot N.N."/>
        </authorList>
    </citation>
    <scope>NUCLEOTIDE SEQUENCE [LARGE SCALE GENOMIC DNA]</scope>
    <source>
        <strain evidence="6 7">DSM 44468</strain>
    </source>
</reference>
<dbReference type="GO" id="GO:0003677">
    <property type="term" value="F:DNA binding"/>
    <property type="evidence" value="ECO:0007669"/>
    <property type="project" value="UniProtKB-KW"/>
</dbReference>
<name>A0A1I4C2K7_9PSEU</name>
<dbReference type="Proteomes" id="UP000199025">
    <property type="component" value="Unassembled WGS sequence"/>
</dbReference>
<keyword evidence="3" id="KW-0804">Transcription</keyword>
<proteinExistence type="predicted"/>
<feature type="region of interest" description="Disordered" evidence="4">
    <location>
        <begin position="1"/>
        <end position="22"/>
    </location>
</feature>
<organism evidence="6 7">
    <name type="scientific">Amycolatopsis sacchari</name>
    <dbReference type="NCBI Taxonomy" id="115433"/>
    <lineage>
        <taxon>Bacteria</taxon>
        <taxon>Bacillati</taxon>
        <taxon>Actinomycetota</taxon>
        <taxon>Actinomycetes</taxon>
        <taxon>Pseudonocardiales</taxon>
        <taxon>Pseudonocardiaceae</taxon>
        <taxon>Amycolatopsis</taxon>
    </lineage>
</organism>
<evidence type="ECO:0000313" key="6">
    <source>
        <dbReference type="EMBL" id="SFK74391.1"/>
    </source>
</evidence>
<dbReference type="EMBL" id="FORP01000031">
    <property type="protein sequence ID" value="SFK74391.1"/>
    <property type="molecule type" value="Genomic_DNA"/>
</dbReference>
<dbReference type="PROSITE" id="PS50043">
    <property type="entry name" value="HTH_LUXR_2"/>
    <property type="match status" value="1"/>
</dbReference>
<protein>
    <submittedName>
        <fullName evidence="6">DNA-binding response regulator, NarL/FixJ family, contains REC and HTH domains</fullName>
    </submittedName>
</protein>
<dbReference type="GO" id="GO:0006355">
    <property type="term" value="P:regulation of DNA-templated transcription"/>
    <property type="evidence" value="ECO:0007669"/>
    <property type="project" value="InterPro"/>
</dbReference>
<evidence type="ECO:0000259" key="5">
    <source>
        <dbReference type="PROSITE" id="PS50043"/>
    </source>
</evidence>
<dbReference type="Pfam" id="PF00196">
    <property type="entry name" value="GerE"/>
    <property type="match status" value="1"/>
</dbReference>
<gene>
    <name evidence="6" type="ORF">SAMN05421835_13162</name>
</gene>
<keyword evidence="1" id="KW-0805">Transcription regulation</keyword>
<dbReference type="SUPFAM" id="SSF46894">
    <property type="entry name" value="C-terminal effector domain of the bipartite response regulators"/>
    <property type="match status" value="1"/>
</dbReference>
<dbReference type="InterPro" id="IPR000792">
    <property type="entry name" value="Tscrpt_reg_LuxR_C"/>
</dbReference>
<evidence type="ECO:0000256" key="3">
    <source>
        <dbReference type="ARBA" id="ARBA00023163"/>
    </source>
</evidence>
<dbReference type="CDD" id="cd06170">
    <property type="entry name" value="LuxR_C_like"/>
    <property type="match status" value="1"/>
</dbReference>
<dbReference type="SMART" id="SM00421">
    <property type="entry name" value="HTH_LUXR"/>
    <property type="match status" value="1"/>
</dbReference>
<feature type="domain" description="HTH luxR-type" evidence="5">
    <location>
        <begin position="160"/>
        <end position="226"/>
    </location>
</feature>
<evidence type="ECO:0000256" key="1">
    <source>
        <dbReference type="ARBA" id="ARBA00023015"/>
    </source>
</evidence>
<dbReference type="PANTHER" id="PTHR44688:SF16">
    <property type="entry name" value="DNA-BINDING TRANSCRIPTIONAL ACTIVATOR DEVR_DOSR"/>
    <property type="match status" value="1"/>
</dbReference>
<sequence length="228" mass="24651">MSISIARMEDTGSSLTPRAHSSAPATRAVSVGVLATDPLLRTGLLSVLRTQPGLRLADGDPRQAGVLVAVADDLRTLPYLVGETARHTRLVLVADPPQPAELWKAIESGLVVLVPRKEVTPERLRKAVADAARGFGYLPPEQLGQVLQGMARLHRDVLVPNELTPTGLSTRETTVLRLLAQGQDTAEIAAEMSYSERTVKNILHKLTTRLGLRNRTHAVSYALRNGLI</sequence>
<keyword evidence="2 6" id="KW-0238">DNA-binding</keyword>
<evidence type="ECO:0000313" key="7">
    <source>
        <dbReference type="Proteomes" id="UP000199025"/>
    </source>
</evidence>
<dbReference type="AlphaFoldDB" id="A0A1I4C2K7"/>
<accession>A0A1I4C2K7</accession>
<evidence type="ECO:0000256" key="4">
    <source>
        <dbReference type="SAM" id="MobiDB-lite"/>
    </source>
</evidence>
<dbReference type="STRING" id="115433.SAMN05421835_13162"/>
<dbReference type="PRINTS" id="PR00038">
    <property type="entry name" value="HTHLUXR"/>
</dbReference>
<keyword evidence="7" id="KW-1185">Reference proteome</keyword>